<gene>
    <name evidence="1" type="primary">dsrH</name>
    <name evidence="1" type="ORF">FWJ25_07265</name>
</gene>
<dbReference type="InterPro" id="IPR027396">
    <property type="entry name" value="DsrEFH-like"/>
</dbReference>
<organism evidence="1 2">
    <name type="scientific">Marinobacter salinexigens</name>
    <dbReference type="NCBI Taxonomy" id="2919747"/>
    <lineage>
        <taxon>Bacteria</taxon>
        <taxon>Pseudomonadati</taxon>
        <taxon>Pseudomonadota</taxon>
        <taxon>Gammaproteobacteria</taxon>
        <taxon>Pseudomonadales</taxon>
        <taxon>Marinobacteraceae</taxon>
        <taxon>Marinobacter</taxon>
    </lineage>
</organism>
<proteinExistence type="predicted"/>
<accession>A0A5B0VKA9</accession>
<sequence length="93" mass="10262">MSDFHTLHILNKTPDHPRFSECLGMSSSDDALLLTENGVLALTTSRVLGDRTVYALKSDLTARAIDTHQSNVGAIDYQGMVELSLKAKRVICW</sequence>
<keyword evidence="1" id="KW-0808">Transferase</keyword>
<evidence type="ECO:0000313" key="1">
    <source>
        <dbReference type="EMBL" id="KAA1175160.1"/>
    </source>
</evidence>
<dbReference type="Gene3D" id="3.40.1260.10">
    <property type="entry name" value="DsrEFH-like"/>
    <property type="match status" value="1"/>
</dbReference>
<dbReference type="SUPFAM" id="SSF75169">
    <property type="entry name" value="DsrEFH-like"/>
    <property type="match status" value="1"/>
</dbReference>
<evidence type="ECO:0000313" key="2">
    <source>
        <dbReference type="Proteomes" id="UP000323161"/>
    </source>
</evidence>
<dbReference type="InterPro" id="IPR007215">
    <property type="entry name" value="Sulphur_relay_TusB/DsrH"/>
</dbReference>
<dbReference type="NCBIfam" id="TIGR03011">
    <property type="entry name" value="sulf_tusB_dsrH"/>
    <property type="match status" value="1"/>
</dbReference>
<dbReference type="AlphaFoldDB" id="A0A5B0VKA9"/>
<dbReference type="PANTHER" id="PTHR37526">
    <property type="entry name" value="PROTEIN TUSB"/>
    <property type="match status" value="1"/>
</dbReference>
<dbReference type="Pfam" id="PF04077">
    <property type="entry name" value="DsrH"/>
    <property type="match status" value="1"/>
</dbReference>
<dbReference type="GO" id="GO:1990228">
    <property type="term" value="C:sulfurtransferase complex"/>
    <property type="evidence" value="ECO:0007669"/>
    <property type="project" value="TreeGrafter"/>
</dbReference>
<dbReference type="GO" id="GO:0016740">
    <property type="term" value="F:transferase activity"/>
    <property type="evidence" value="ECO:0007669"/>
    <property type="project" value="UniProtKB-KW"/>
</dbReference>
<name>A0A5B0VKA9_9GAMM</name>
<protein>
    <submittedName>
        <fullName evidence="1">Sulfurtransferase complex subunit TusB</fullName>
    </submittedName>
</protein>
<dbReference type="Proteomes" id="UP000323161">
    <property type="component" value="Unassembled WGS sequence"/>
</dbReference>
<comment type="caution">
    <text evidence="1">The sequence shown here is derived from an EMBL/GenBank/DDBJ whole genome shotgun (WGS) entry which is preliminary data.</text>
</comment>
<dbReference type="GO" id="GO:0002143">
    <property type="term" value="P:tRNA wobble position uridine thiolation"/>
    <property type="evidence" value="ECO:0007669"/>
    <property type="project" value="InterPro"/>
</dbReference>
<reference evidence="1 2" key="1">
    <citation type="submission" date="2019-08" db="EMBL/GenBank/DDBJ databases">
        <title>Marinobacter ZYF650 sp. nov., a marine bacterium isolated from seawater of the Mariana trench.</title>
        <authorList>
            <person name="Ahmad W."/>
        </authorList>
    </citation>
    <scope>NUCLEOTIDE SEQUENCE [LARGE SCALE GENOMIC DNA]</scope>
    <source>
        <strain evidence="1 2">ZYF650</strain>
    </source>
</reference>
<keyword evidence="2" id="KW-1185">Reference proteome</keyword>
<dbReference type="PANTHER" id="PTHR37526:SF1">
    <property type="entry name" value="PROTEIN TUSB"/>
    <property type="match status" value="1"/>
</dbReference>
<dbReference type="EMBL" id="VTUU01000002">
    <property type="protein sequence ID" value="KAA1175160.1"/>
    <property type="molecule type" value="Genomic_DNA"/>
</dbReference>